<dbReference type="SUPFAM" id="SSF46565">
    <property type="entry name" value="Chaperone J-domain"/>
    <property type="match status" value="1"/>
</dbReference>
<dbReference type="InterPro" id="IPR001623">
    <property type="entry name" value="DnaJ_domain"/>
</dbReference>
<dbReference type="AlphaFoldDB" id="A0A8J3Q3L9"/>
<dbReference type="InterPro" id="IPR008971">
    <property type="entry name" value="HSP40/DnaJ_pept-bd"/>
</dbReference>
<dbReference type="Pfam" id="PF00226">
    <property type="entry name" value="DnaJ"/>
    <property type="match status" value="1"/>
</dbReference>
<name>A0A8J3Q3L9_9ACTN</name>
<reference evidence="3" key="1">
    <citation type="submission" date="2021-01" db="EMBL/GenBank/DDBJ databases">
        <title>Whole genome shotgun sequence of Rhizocola hellebori NBRC 109834.</title>
        <authorList>
            <person name="Komaki H."/>
            <person name="Tamura T."/>
        </authorList>
    </citation>
    <scope>NUCLEOTIDE SEQUENCE</scope>
    <source>
        <strain evidence="3">NBRC 109834</strain>
    </source>
</reference>
<dbReference type="FunFam" id="2.60.260.20:FF:000013">
    <property type="entry name" value="DnaJ subfamily B member 11"/>
    <property type="match status" value="1"/>
</dbReference>
<keyword evidence="4" id="KW-1185">Reference proteome</keyword>
<dbReference type="Pfam" id="PF01556">
    <property type="entry name" value="DnaJ_C"/>
    <property type="match status" value="1"/>
</dbReference>
<dbReference type="CDD" id="cd06257">
    <property type="entry name" value="DnaJ"/>
    <property type="match status" value="1"/>
</dbReference>
<dbReference type="Proteomes" id="UP000612899">
    <property type="component" value="Unassembled WGS sequence"/>
</dbReference>
<dbReference type="GO" id="GO:0005737">
    <property type="term" value="C:cytoplasm"/>
    <property type="evidence" value="ECO:0007669"/>
    <property type="project" value="TreeGrafter"/>
</dbReference>
<dbReference type="Gene3D" id="1.10.287.110">
    <property type="entry name" value="DnaJ domain"/>
    <property type="match status" value="1"/>
</dbReference>
<dbReference type="CDD" id="cd10747">
    <property type="entry name" value="DnaJ_C"/>
    <property type="match status" value="1"/>
</dbReference>
<organism evidence="3 4">
    <name type="scientific">Rhizocola hellebori</name>
    <dbReference type="NCBI Taxonomy" id="1392758"/>
    <lineage>
        <taxon>Bacteria</taxon>
        <taxon>Bacillati</taxon>
        <taxon>Actinomycetota</taxon>
        <taxon>Actinomycetes</taxon>
        <taxon>Micromonosporales</taxon>
        <taxon>Micromonosporaceae</taxon>
        <taxon>Rhizocola</taxon>
    </lineage>
</organism>
<evidence type="ECO:0000313" key="3">
    <source>
        <dbReference type="EMBL" id="GIH02839.1"/>
    </source>
</evidence>
<dbReference type="SMART" id="SM00271">
    <property type="entry name" value="DnaJ"/>
    <property type="match status" value="1"/>
</dbReference>
<sequence>MARDYYEILGVGRDASAQDIQRAYRKLARRHHPDVDKSPGAEDRFKEINEAYHVLSDPERRQRYDRPQPEQAFYGTPQEDIDFEELFGGMFGGRSARGPIRGADQEAELELSVEEAYRGGSRKLTLTGPAGQRTYDVTIPPGVVEGQRIRLAGQGGRSRAGAQAGDLYLIVRIAPDPRFRLKGKDIYIDLPVTPWEAALGASVPVRTPGGEASVKLPGGSSTGRRLRLRGQGIPARGHPGDLYAEVKIMVPVKPSPRESELFEELAKVSDFDPRKR</sequence>
<dbReference type="InterPro" id="IPR002939">
    <property type="entry name" value="DnaJ_C"/>
</dbReference>
<dbReference type="PRINTS" id="PR00625">
    <property type="entry name" value="JDOMAIN"/>
</dbReference>
<proteinExistence type="predicted"/>
<dbReference type="PANTHER" id="PTHR43096">
    <property type="entry name" value="DNAJ HOMOLOG 1, MITOCHONDRIAL-RELATED"/>
    <property type="match status" value="1"/>
</dbReference>
<dbReference type="GO" id="GO:0051082">
    <property type="term" value="F:unfolded protein binding"/>
    <property type="evidence" value="ECO:0007669"/>
    <property type="project" value="InterPro"/>
</dbReference>
<dbReference type="PANTHER" id="PTHR43096:SF52">
    <property type="entry name" value="DNAJ HOMOLOG 1, MITOCHONDRIAL-RELATED"/>
    <property type="match status" value="1"/>
</dbReference>
<evidence type="ECO:0000313" key="4">
    <source>
        <dbReference type="Proteomes" id="UP000612899"/>
    </source>
</evidence>
<accession>A0A8J3Q3L9</accession>
<dbReference type="GO" id="GO:0042026">
    <property type="term" value="P:protein refolding"/>
    <property type="evidence" value="ECO:0007669"/>
    <property type="project" value="TreeGrafter"/>
</dbReference>
<dbReference type="PROSITE" id="PS50076">
    <property type="entry name" value="DNAJ_2"/>
    <property type="match status" value="1"/>
</dbReference>
<dbReference type="RefSeq" id="WP_203906768.1">
    <property type="nucleotide sequence ID" value="NZ_BONY01000004.1"/>
</dbReference>
<dbReference type="InterPro" id="IPR036869">
    <property type="entry name" value="J_dom_sf"/>
</dbReference>
<dbReference type="SUPFAM" id="SSF49493">
    <property type="entry name" value="HSP40/DnaJ peptide-binding domain"/>
    <property type="match status" value="2"/>
</dbReference>
<evidence type="ECO:0000259" key="2">
    <source>
        <dbReference type="PROSITE" id="PS50076"/>
    </source>
</evidence>
<gene>
    <name evidence="3" type="ORF">Rhe02_09060</name>
</gene>
<dbReference type="EMBL" id="BONY01000004">
    <property type="protein sequence ID" value="GIH02839.1"/>
    <property type="molecule type" value="Genomic_DNA"/>
</dbReference>
<keyword evidence="1" id="KW-0143">Chaperone</keyword>
<feature type="domain" description="J" evidence="2">
    <location>
        <begin position="4"/>
        <end position="68"/>
    </location>
</feature>
<dbReference type="Gene3D" id="2.60.260.20">
    <property type="entry name" value="Urease metallochaperone UreE, N-terminal domain"/>
    <property type="match status" value="2"/>
</dbReference>
<protein>
    <submittedName>
        <fullName evidence="3">Molecular chaperone DnaJ</fullName>
    </submittedName>
</protein>
<evidence type="ECO:0000256" key="1">
    <source>
        <dbReference type="ARBA" id="ARBA00023186"/>
    </source>
</evidence>
<comment type="caution">
    <text evidence="3">The sequence shown here is derived from an EMBL/GenBank/DDBJ whole genome shotgun (WGS) entry which is preliminary data.</text>
</comment>